<feature type="chain" id="PRO_5013062392" evidence="8">
    <location>
        <begin position="16"/>
        <end position="328"/>
    </location>
</feature>
<dbReference type="MEROPS" id="C01.133"/>
<dbReference type="AlphaFoldDB" id="Q86GF5"/>
<dbReference type="PROSITE" id="PS00640">
    <property type="entry name" value="THIOL_PROTEASE_ASN"/>
    <property type="match status" value="1"/>
</dbReference>
<dbReference type="PROSITE" id="PS00139">
    <property type="entry name" value="THIOL_PROTEASE_CYS"/>
    <property type="match status" value="1"/>
</dbReference>
<keyword evidence="4" id="KW-0378">Hydrolase</keyword>
<dbReference type="InterPro" id="IPR000169">
    <property type="entry name" value="Pept_cys_AS"/>
</dbReference>
<dbReference type="Pfam" id="PF00112">
    <property type="entry name" value="Peptidase_C1"/>
    <property type="match status" value="1"/>
</dbReference>
<dbReference type="SMART" id="SM00645">
    <property type="entry name" value="Pept_C1"/>
    <property type="match status" value="1"/>
</dbReference>
<organism evidence="10">
    <name type="scientific">Pandalus borealis</name>
    <name type="common">Northern red shrimp</name>
    <dbReference type="NCBI Taxonomy" id="6703"/>
    <lineage>
        <taxon>Eukaryota</taxon>
        <taxon>Metazoa</taxon>
        <taxon>Ecdysozoa</taxon>
        <taxon>Arthropoda</taxon>
        <taxon>Crustacea</taxon>
        <taxon>Multicrustacea</taxon>
        <taxon>Malacostraca</taxon>
        <taxon>Eumalacostraca</taxon>
        <taxon>Eucarida</taxon>
        <taxon>Decapoda</taxon>
        <taxon>Pleocyemata</taxon>
        <taxon>Caridea</taxon>
        <taxon>Pandaloidea</taxon>
        <taxon>Pandalidae</taxon>
        <taxon>Pandalus</taxon>
    </lineage>
</organism>
<keyword evidence="5" id="KW-0788">Thiol protease</keyword>
<comment type="similarity">
    <text evidence="1">Belongs to the peptidase C1 family.</text>
</comment>
<protein>
    <submittedName>
        <fullName evidence="10">Cathepsin B</fullName>
    </submittedName>
</protein>
<accession>Q86GF5</accession>
<dbReference type="PROSITE" id="PS00639">
    <property type="entry name" value="THIOL_PROTEASE_HIS"/>
    <property type="match status" value="1"/>
</dbReference>
<sequence length="328" mass="36486">MKVLLLLALVAAASAELDPLSDEFLELLQSKQMTWKAGRNFAKDISKDFLKSLNCVRKNPDIPKLPLKNVTPTKEIPVEFDAREQWPHCPCIDEIRDQGNCGSCWAVSAASVMTDRTCIDTEGLVDFRFSSENVAACCTECGNACYGGDEDTAFTHWVTKGFVSGGRHNSNEGCQPYSVEECEHHIEGPRPPCEGDMPELVCSETCHEEYGKTYEEDLEYGLEAYVLPQDVTQIQEEIMTNGPVTAAFAVYDDFLSYKSGVYQHETGLLDGYHAVRVIGWGEEEGTPYWLVANSWNTDWGDNGLFKILRGSDECEFEGDMAAATYSSK</sequence>
<evidence type="ECO:0000256" key="8">
    <source>
        <dbReference type="SAM" id="SignalP"/>
    </source>
</evidence>
<dbReference type="SUPFAM" id="SSF54001">
    <property type="entry name" value="Cysteine proteinases"/>
    <property type="match status" value="1"/>
</dbReference>
<evidence type="ECO:0000256" key="6">
    <source>
        <dbReference type="ARBA" id="ARBA00023145"/>
    </source>
</evidence>
<feature type="signal peptide" evidence="8">
    <location>
        <begin position="1"/>
        <end position="15"/>
    </location>
</feature>
<evidence type="ECO:0000256" key="5">
    <source>
        <dbReference type="ARBA" id="ARBA00022807"/>
    </source>
</evidence>
<dbReference type="Pfam" id="PF08127">
    <property type="entry name" value="Propeptide_C1"/>
    <property type="match status" value="1"/>
</dbReference>
<evidence type="ECO:0000256" key="4">
    <source>
        <dbReference type="ARBA" id="ARBA00022801"/>
    </source>
</evidence>
<reference evidence="10" key="1">
    <citation type="journal article" date="2003" name="Comp. Biochem. Physiol. B, Biochem. Mol. Biol.">
        <title>Molecular cloning and characterization of cathepsin B from the hepatopancreas of northern shrimp Pandalus borealis.</title>
        <authorList>
            <person name="Aoki H."/>
            <person name="Ahsan M.N."/>
            <person name="Watabe S."/>
        </authorList>
    </citation>
    <scope>NUCLEOTIDE SEQUENCE</scope>
    <source>
        <tissue evidence="10">Hepatopancreas</tissue>
    </source>
</reference>
<evidence type="ECO:0000313" key="10">
    <source>
        <dbReference type="EMBL" id="BAC65419.1"/>
    </source>
</evidence>
<dbReference type="InterPro" id="IPR000668">
    <property type="entry name" value="Peptidase_C1A_C"/>
</dbReference>
<dbReference type="InterPro" id="IPR012599">
    <property type="entry name" value="Propeptide_C1A"/>
</dbReference>
<evidence type="ECO:0000256" key="2">
    <source>
        <dbReference type="ARBA" id="ARBA00022670"/>
    </source>
</evidence>
<dbReference type="PANTHER" id="PTHR12411">
    <property type="entry name" value="CYSTEINE PROTEASE FAMILY C1-RELATED"/>
    <property type="match status" value="1"/>
</dbReference>
<evidence type="ECO:0000256" key="7">
    <source>
        <dbReference type="ARBA" id="ARBA00023157"/>
    </source>
</evidence>
<dbReference type="FunFam" id="3.90.70.10:FF:000031">
    <property type="entry name" value="Cathepsin B"/>
    <property type="match status" value="1"/>
</dbReference>
<dbReference type="InterPro" id="IPR013128">
    <property type="entry name" value="Peptidase_C1A"/>
</dbReference>
<keyword evidence="6" id="KW-0865">Zymogen</keyword>
<evidence type="ECO:0000256" key="3">
    <source>
        <dbReference type="ARBA" id="ARBA00022729"/>
    </source>
</evidence>
<dbReference type="GO" id="GO:0004197">
    <property type="term" value="F:cysteine-type endopeptidase activity"/>
    <property type="evidence" value="ECO:0007669"/>
    <property type="project" value="InterPro"/>
</dbReference>
<gene>
    <name evidence="10" type="primary">PbCtB</name>
</gene>
<dbReference type="Gene3D" id="3.90.70.10">
    <property type="entry name" value="Cysteine proteinases"/>
    <property type="match status" value="1"/>
</dbReference>
<name>Q86GF5_PANBO</name>
<dbReference type="InterPro" id="IPR025660">
    <property type="entry name" value="Pept_his_AS"/>
</dbReference>
<dbReference type="InterPro" id="IPR038765">
    <property type="entry name" value="Papain-like_cys_pep_sf"/>
</dbReference>
<dbReference type="EMBL" id="AB091671">
    <property type="protein sequence ID" value="BAC65419.1"/>
    <property type="molecule type" value="mRNA"/>
</dbReference>
<dbReference type="PRINTS" id="PR00705">
    <property type="entry name" value="PAPAIN"/>
</dbReference>
<feature type="domain" description="Peptidase C1A papain C-terminal" evidence="9">
    <location>
        <begin position="76"/>
        <end position="324"/>
    </location>
</feature>
<proteinExistence type="evidence at transcript level"/>
<dbReference type="InterPro" id="IPR025661">
    <property type="entry name" value="Pept_asp_AS"/>
</dbReference>
<evidence type="ECO:0000259" key="9">
    <source>
        <dbReference type="SMART" id="SM00645"/>
    </source>
</evidence>
<evidence type="ECO:0000256" key="1">
    <source>
        <dbReference type="ARBA" id="ARBA00008455"/>
    </source>
</evidence>
<keyword evidence="7" id="KW-1015">Disulfide bond</keyword>
<dbReference type="CDD" id="cd02620">
    <property type="entry name" value="Peptidase_C1A_CathepsinB"/>
    <property type="match status" value="1"/>
</dbReference>
<keyword evidence="2" id="KW-0645">Protease</keyword>
<keyword evidence="3 8" id="KW-0732">Signal</keyword>
<dbReference type="GO" id="GO:0006508">
    <property type="term" value="P:proteolysis"/>
    <property type="evidence" value="ECO:0007669"/>
    <property type="project" value="UniProtKB-KW"/>
</dbReference>